<feature type="domain" description="GGDEF" evidence="4">
    <location>
        <begin position="461"/>
        <end position="593"/>
    </location>
</feature>
<accession>A0ABX3DCW0</accession>
<dbReference type="EC" id="2.7.7.65" evidence="1"/>
<dbReference type="Gene3D" id="3.30.450.20">
    <property type="entry name" value="PAS domain"/>
    <property type="match status" value="1"/>
</dbReference>
<evidence type="ECO:0000313" key="5">
    <source>
        <dbReference type="EMBL" id="OHY95960.1"/>
    </source>
</evidence>
<organism evidence="5 6">
    <name type="scientific">Vibrio rotiferianus</name>
    <dbReference type="NCBI Taxonomy" id="190895"/>
    <lineage>
        <taxon>Bacteria</taxon>
        <taxon>Pseudomonadati</taxon>
        <taxon>Pseudomonadota</taxon>
        <taxon>Gammaproteobacteria</taxon>
        <taxon>Vibrionales</taxon>
        <taxon>Vibrionaceae</taxon>
        <taxon>Vibrio</taxon>
    </lineage>
</organism>
<dbReference type="NCBIfam" id="TIGR00254">
    <property type="entry name" value="GGDEF"/>
    <property type="match status" value="1"/>
</dbReference>
<evidence type="ECO:0000256" key="2">
    <source>
        <dbReference type="ARBA" id="ARBA00034247"/>
    </source>
</evidence>
<dbReference type="PROSITE" id="PS50887">
    <property type="entry name" value="GGDEF"/>
    <property type="match status" value="1"/>
</dbReference>
<comment type="catalytic activity">
    <reaction evidence="2">
        <text>2 GTP = 3',3'-c-di-GMP + 2 diphosphate</text>
        <dbReference type="Rhea" id="RHEA:24898"/>
        <dbReference type="ChEBI" id="CHEBI:33019"/>
        <dbReference type="ChEBI" id="CHEBI:37565"/>
        <dbReference type="ChEBI" id="CHEBI:58805"/>
        <dbReference type="EC" id="2.7.7.65"/>
    </reaction>
</comment>
<dbReference type="EMBL" id="MKFT01000001">
    <property type="protein sequence ID" value="OHY95960.1"/>
    <property type="molecule type" value="Genomic_DNA"/>
</dbReference>
<comment type="caution">
    <text evidence="5">The sequence shown here is derived from an EMBL/GenBank/DDBJ whole genome shotgun (WGS) entry which is preliminary data.</text>
</comment>
<protein>
    <recommendedName>
        <fullName evidence="1">diguanylate cyclase</fullName>
        <ecNumber evidence="1">2.7.7.65</ecNumber>
    </recommendedName>
</protein>
<evidence type="ECO:0000313" key="6">
    <source>
        <dbReference type="Proteomes" id="UP000180133"/>
    </source>
</evidence>
<dbReference type="Pfam" id="PF00990">
    <property type="entry name" value="GGDEF"/>
    <property type="match status" value="1"/>
</dbReference>
<keyword evidence="3" id="KW-0812">Transmembrane</keyword>
<dbReference type="Proteomes" id="UP000180133">
    <property type="component" value="Unassembled WGS sequence"/>
</dbReference>
<dbReference type="InterPro" id="IPR050469">
    <property type="entry name" value="Diguanylate_Cyclase"/>
</dbReference>
<sequence length="594" mass="67546">MAFPKLLIRILRPYLVILAGLMIYLAHSQFVDSETMVYRQSQTNLITADRLIRSQIEATFSKFYLLERALRANNNNLQSDDFLALSDGILDYSPQYSNILFTKSNGEVAYDLSNQVALADTSHINWHKLDTISDNFYISSLYPNLKQEWVFAVKHVLPNSNAQLWIEFNLLHSTQQLRGLKTLSKGYVFVVDRDTGRLVFHPNPSRIGDKSISFHGGIHEKVASGLLFGKHEYYYQDHFKVSVFDADNSLNWVFVAGTDRADILSSSYQFTLTAAVIASLLALAIIINYLTYQLHLSLAKLNSAKNIGEFKTRLKSVLHRFCFDRGIQFCVYDSINHGFYTLDYHGNKKLTLSDAKLAASFSQSSISYRSKKYSDVLAQKLKVHGNHYCIPLFDGQELLAVTYVCCRFPTYKCILNLIQNYAQIALANLKLHDRLRHQDPMTQLENKACLAAKVSRELDSENRFIAMVDIDNFKYINDKFGHPVGDLVIQKTAEVMRDCFPKPKGICLARYGGEEFAIVFQANDEFDAKHQLDNFLTALQRSHLTLGCGDVRFTASVGFTPLETSYHHVVEQADKALYQAKRLGKNRVCHLKAA</sequence>
<keyword evidence="3" id="KW-1133">Transmembrane helix</keyword>
<dbReference type="CDD" id="cd01949">
    <property type="entry name" value="GGDEF"/>
    <property type="match status" value="1"/>
</dbReference>
<keyword evidence="3" id="KW-0472">Membrane</keyword>
<evidence type="ECO:0000256" key="3">
    <source>
        <dbReference type="SAM" id="Phobius"/>
    </source>
</evidence>
<dbReference type="SMART" id="SM00267">
    <property type="entry name" value="GGDEF"/>
    <property type="match status" value="1"/>
</dbReference>
<gene>
    <name evidence="5" type="ORF">BI375_00170</name>
</gene>
<reference evidence="5 6" key="1">
    <citation type="submission" date="2016-09" db="EMBL/GenBank/DDBJ databases">
        <title>Isolation, identification and antibiotic sensitivity analysis of bacterial pathogen from juvenile Hippocampus erectus with tail-rotted disease.</title>
        <authorList>
            <person name="Yang Q."/>
        </authorList>
    </citation>
    <scope>NUCLEOTIDE SEQUENCE [LARGE SCALE GENOMIC DNA]</scope>
    <source>
        <strain evidence="5 6">HM-10</strain>
    </source>
</reference>
<evidence type="ECO:0000256" key="1">
    <source>
        <dbReference type="ARBA" id="ARBA00012528"/>
    </source>
</evidence>
<dbReference type="PANTHER" id="PTHR45138">
    <property type="entry name" value="REGULATORY COMPONENTS OF SENSORY TRANSDUCTION SYSTEM"/>
    <property type="match status" value="1"/>
</dbReference>
<evidence type="ECO:0000259" key="4">
    <source>
        <dbReference type="PROSITE" id="PS50887"/>
    </source>
</evidence>
<dbReference type="Gene3D" id="3.30.70.270">
    <property type="match status" value="1"/>
</dbReference>
<feature type="transmembrane region" description="Helical" evidence="3">
    <location>
        <begin position="270"/>
        <end position="290"/>
    </location>
</feature>
<dbReference type="InterPro" id="IPR029787">
    <property type="entry name" value="Nucleotide_cyclase"/>
</dbReference>
<proteinExistence type="predicted"/>
<dbReference type="SUPFAM" id="SSF55073">
    <property type="entry name" value="Nucleotide cyclase"/>
    <property type="match status" value="1"/>
</dbReference>
<dbReference type="InterPro" id="IPR043128">
    <property type="entry name" value="Rev_trsase/Diguanyl_cyclase"/>
</dbReference>
<dbReference type="InterPro" id="IPR000160">
    <property type="entry name" value="GGDEF_dom"/>
</dbReference>
<dbReference type="PANTHER" id="PTHR45138:SF9">
    <property type="entry name" value="DIGUANYLATE CYCLASE DGCM-RELATED"/>
    <property type="match status" value="1"/>
</dbReference>
<name>A0ABX3DCW0_9VIBR</name>
<keyword evidence="6" id="KW-1185">Reference proteome</keyword>